<name>A0ABW3CDP8_9ACTN</name>
<keyword evidence="2" id="KW-1185">Reference proteome</keyword>
<dbReference type="EMBL" id="JBHTIR010001026">
    <property type="protein sequence ID" value="MFD0852057.1"/>
    <property type="molecule type" value="Genomic_DNA"/>
</dbReference>
<dbReference type="Proteomes" id="UP001597083">
    <property type="component" value="Unassembled WGS sequence"/>
</dbReference>
<comment type="caution">
    <text evidence="1">The sequence shown here is derived from an EMBL/GenBank/DDBJ whole genome shotgun (WGS) entry which is preliminary data.</text>
</comment>
<accession>A0ABW3CDP8</accession>
<gene>
    <name evidence="1" type="ORF">ACFQ07_07485</name>
</gene>
<feature type="non-terminal residue" evidence="1">
    <location>
        <position position="1"/>
    </location>
</feature>
<evidence type="ECO:0000313" key="2">
    <source>
        <dbReference type="Proteomes" id="UP001597083"/>
    </source>
</evidence>
<sequence length="63" mass="6535">AVVAVVVAVGSPDAVTALAAPSPAAHLLPTCCPGQGLASSPFLRTIDRRHELRGAWYVAQREL</sequence>
<evidence type="ECO:0000313" key="1">
    <source>
        <dbReference type="EMBL" id="MFD0852057.1"/>
    </source>
</evidence>
<protein>
    <submittedName>
        <fullName evidence="1">Uncharacterized protein</fullName>
    </submittedName>
</protein>
<organism evidence="1 2">
    <name type="scientific">Actinomadura adrarensis</name>
    <dbReference type="NCBI Taxonomy" id="1819600"/>
    <lineage>
        <taxon>Bacteria</taxon>
        <taxon>Bacillati</taxon>
        <taxon>Actinomycetota</taxon>
        <taxon>Actinomycetes</taxon>
        <taxon>Streptosporangiales</taxon>
        <taxon>Thermomonosporaceae</taxon>
        <taxon>Actinomadura</taxon>
    </lineage>
</organism>
<proteinExistence type="predicted"/>
<reference evidence="2" key="1">
    <citation type="journal article" date="2019" name="Int. J. Syst. Evol. Microbiol.">
        <title>The Global Catalogue of Microorganisms (GCM) 10K type strain sequencing project: providing services to taxonomists for standard genome sequencing and annotation.</title>
        <authorList>
            <consortium name="The Broad Institute Genomics Platform"/>
            <consortium name="The Broad Institute Genome Sequencing Center for Infectious Disease"/>
            <person name="Wu L."/>
            <person name="Ma J."/>
        </authorList>
    </citation>
    <scope>NUCLEOTIDE SEQUENCE [LARGE SCALE GENOMIC DNA]</scope>
    <source>
        <strain evidence="2">JCM 31696</strain>
    </source>
</reference>